<feature type="domain" description="Flagellar basal body rod protein N-terminal" evidence="7">
    <location>
        <begin position="13"/>
        <end position="36"/>
    </location>
</feature>
<dbReference type="Proteomes" id="UP000032668">
    <property type="component" value="Unassembled WGS sequence"/>
</dbReference>
<dbReference type="PANTHER" id="PTHR30435:SF12">
    <property type="entry name" value="FLAGELLAR BASAL BODY ROD PROTEIN FLGB"/>
    <property type="match status" value="1"/>
</dbReference>
<dbReference type="RefSeq" id="WP_052948343.1">
    <property type="nucleotide sequence ID" value="NZ_BANC01000035.1"/>
</dbReference>
<comment type="function">
    <text evidence="5 6">Structural component of flagellum, the bacterial motility apparatus. Part of the rod structure of flagellar basal body.</text>
</comment>
<dbReference type="AlphaFoldDB" id="A0A0D6PFA6"/>
<dbReference type="PIRSF" id="PIRSF002889">
    <property type="entry name" value="Rod_FlgB"/>
    <property type="match status" value="1"/>
</dbReference>
<dbReference type="OrthoDB" id="9788334at2"/>
<keyword evidence="8" id="KW-0966">Cell projection</keyword>
<organism evidence="8 9">
    <name type="scientific">Acidocella aminolytica 101 = DSM 11237</name>
    <dbReference type="NCBI Taxonomy" id="1120923"/>
    <lineage>
        <taxon>Bacteria</taxon>
        <taxon>Pseudomonadati</taxon>
        <taxon>Pseudomonadota</taxon>
        <taxon>Alphaproteobacteria</taxon>
        <taxon>Acetobacterales</taxon>
        <taxon>Acidocellaceae</taxon>
        <taxon>Acidocella</taxon>
    </lineage>
</organism>
<comment type="subunit">
    <text evidence="6">The basal body constitutes a major portion of the flagellar organelle and consists of a number of rings mounted on a central rod.</text>
</comment>
<evidence type="ECO:0000313" key="9">
    <source>
        <dbReference type="Proteomes" id="UP000032668"/>
    </source>
</evidence>
<reference evidence="8 9" key="1">
    <citation type="submission" date="2012-11" db="EMBL/GenBank/DDBJ databases">
        <title>Whole genome sequence of Acidocella aminolytica 101 = DSM 11237.</title>
        <authorList>
            <person name="Azuma Y."/>
            <person name="Higashiura N."/>
            <person name="Hirakawa H."/>
            <person name="Matsushita K."/>
        </authorList>
    </citation>
    <scope>NUCLEOTIDE SEQUENCE [LARGE SCALE GENOMIC DNA]</scope>
    <source>
        <strain evidence="9">101 / DSM 11237</strain>
    </source>
</reference>
<proteinExistence type="inferred from homology"/>
<comment type="caution">
    <text evidence="8">The sequence shown here is derived from an EMBL/GenBank/DDBJ whole genome shotgun (WGS) entry which is preliminary data.</text>
</comment>
<evidence type="ECO:0000256" key="1">
    <source>
        <dbReference type="ARBA" id="ARBA00004117"/>
    </source>
</evidence>
<dbReference type="PANTHER" id="PTHR30435">
    <property type="entry name" value="FLAGELLAR PROTEIN"/>
    <property type="match status" value="1"/>
</dbReference>
<comment type="subcellular location">
    <subcellularLocation>
        <location evidence="1 6">Bacterial flagellum basal body</location>
    </subcellularLocation>
</comment>
<protein>
    <recommendedName>
        <fullName evidence="3 6">Flagellar basal body rod protein FlgB</fullName>
    </recommendedName>
</protein>
<evidence type="ECO:0000313" key="8">
    <source>
        <dbReference type="EMBL" id="GAN80041.1"/>
    </source>
</evidence>
<evidence type="ECO:0000256" key="5">
    <source>
        <dbReference type="ARBA" id="ARBA00024934"/>
    </source>
</evidence>
<keyword evidence="4 6" id="KW-0975">Bacterial flagellum</keyword>
<keyword evidence="8" id="KW-0282">Flagellum</keyword>
<keyword evidence="9" id="KW-1185">Reference proteome</keyword>
<dbReference type="InterPro" id="IPR006300">
    <property type="entry name" value="FlgB"/>
</dbReference>
<evidence type="ECO:0000256" key="6">
    <source>
        <dbReference type="PIRNR" id="PIRNR002889"/>
    </source>
</evidence>
<keyword evidence="8" id="KW-0969">Cilium</keyword>
<dbReference type="GO" id="GO:0071978">
    <property type="term" value="P:bacterial-type flagellum-dependent swarming motility"/>
    <property type="evidence" value="ECO:0007669"/>
    <property type="project" value="TreeGrafter"/>
</dbReference>
<dbReference type="Pfam" id="PF00460">
    <property type="entry name" value="Flg_bb_rod"/>
    <property type="match status" value="1"/>
</dbReference>
<evidence type="ECO:0000256" key="3">
    <source>
        <dbReference type="ARBA" id="ARBA00014376"/>
    </source>
</evidence>
<sequence length="116" mass="12219">MQVGFLDFYGGVLNVRQERADLIANNIANADTPNYKAVDVSFNNALASALGTQTGADAGPQYRQDGVVGLNGNDVSLDSERVEAAQNGQQMQATAVFLHQATQDLVTALRPNPGGI</sequence>
<gene>
    <name evidence="8" type="ORF">Aam_035_048</name>
</gene>
<comment type="similarity">
    <text evidence="2 6">Belongs to the flagella basal body rod proteins family.</text>
</comment>
<dbReference type="InterPro" id="IPR001444">
    <property type="entry name" value="Flag_bb_rod_N"/>
</dbReference>
<accession>A0A0D6PFA6</accession>
<name>A0A0D6PFA6_9PROT</name>
<evidence type="ECO:0000256" key="2">
    <source>
        <dbReference type="ARBA" id="ARBA00009677"/>
    </source>
</evidence>
<dbReference type="STRING" id="1120923.SAMN02746095_02048"/>
<evidence type="ECO:0000259" key="7">
    <source>
        <dbReference type="Pfam" id="PF00460"/>
    </source>
</evidence>
<dbReference type="EMBL" id="BANC01000035">
    <property type="protein sequence ID" value="GAN80041.1"/>
    <property type="molecule type" value="Genomic_DNA"/>
</dbReference>
<dbReference type="GO" id="GO:0030694">
    <property type="term" value="C:bacterial-type flagellum basal body, rod"/>
    <property type="evidence" value="ECO:0007669"/>
    <property type="project" value="InterPro"/>
</dbReference>
<evidence type="ECO:0000256" key="4">
    <source>
        <dbReference type="ARBA" id="ARBA00023143"/>
    </source>
</evidence>